<dbReference type="AlphaFoldDB" id="A0A8S9WPS5"/>
<dbReference type="Proteomes" id="UP000466442">
    <property type="component" value="Unassembled WGS sequence"/>
</dbReference>
<evidence type="ECO:0000256" key="1">
    <source>
        <dbReference type="ARBA" id="ARBA00004275"/>
    </source>
</evidence>
<evidence type="ECO:0000259" key="3">
    <source>
        <dbReference type="Pfam" id="PF00501"/>
    </source>
</evidence>
<keyword evidence="5" id="KW-1185">Reference proteome</keyword>
<keyword evidence="2" id="KW-0576">Peroxisome</keyword>
<proteinExistence type="predicted"/>
<comment type="caution">
    <text evidence="4">The sequence shown here is derived from an EMBL/GenBank/DDBJ whole genome shotgun (WGS) entry which is preliminary data.</text>
</comment>
<dbReference type="GO" id="GO:0005777">
    <property type="term" value="C:peroxisome"/>
    <property type="evidence" value="ECO:0007669"/>
    <property type="project" value="UniProtKB-SubCell"/>
</dbReference>
<feature type="domain" description="AMP-dependent synthetase/ligase" evidence="3">
    <location>
        <begin position="101"/>
        <end position="182"/>
    </location>
</feature>
<dbReference type="GO" id="GO:0004467">
    <property type="term" value="F:long-chain fatty acid-CoA ligase activity"/>
    <property type="evidence" value="ECO:0007669"/>
    <property type="project" value="TreeGrafter"/>
</dbReference>
<dbReference type="PANTHER" id="PTHR24096">
    <property type="entry name" value="LONG-CHAIN-FATTY-ACID--COA LIGASE"/>
    <property type="match status" value="1"/>
</dbReference>
<name>A0A8S9WPS5_APOLU</name>
<sequence>MPLTQIFHDMKTKLLRQKMHVDSKSEHSLTIKDILTLENNLTMNLARSRIWTALAQDCRLARRPVRPQARRQLSSSVEPNIIKSPFHDVTLPTCTVPELIWEQLDRWADKTAVECGINGKSYTYAELKLLSRRLAFALLKSGLHPGDVVTIVMPNIPEYLVAMLGTMEAGMVVTGINPIYASGKRSLHTVLL</sequence>
<dbReference type="GO" id="GO:0046949">
    <property type="term" value="P:fatty-acyl-CoA biosynthetic process"/>
    <property type="evidence" value="ECO:0007669"/>
    <property type="project" value="TreeGrafter"/>
</dbReference>
<dbReference type="OrthoDB" id="10253869at2759"/>
<comment type="subcellular location">
    <subcellularLocation>
        <location evidence="1">Peroxisome</location>
    </subcellularLocation>
</comment>
<dbReference type="PANTHER" id="PTHR24096:SF422">
    <property type="entry name" value="BCDNA.GH02901"/>
    <property type="match status" value="1"/>
</dbReference>
<protein>
    <recommendedName>
        <fullName evidence="3">AMP-dependent synthetase/ligase domain-containing protein</fullName>
    </recommendedName>
</protein>
<evidence type="ECO:0000256" key="2">
    <source>
        <dbReference type="ARBA" id="ARBA00023140"/>
    </source>
</evidence>
<evidence type="ECO:0000313" key="5">
    <source>
        <dbReference type="Proteomes" id="UP000466442"/>
    </source>
</evidence>
<dbReference type="InterPro" id="IPR042099">
    <property type="entry name" value="ANL_N_sf"/>
</dbReference>
<dbReference type="EMBL" id="WIXP02000017">
    <property type="protein sequence ID" value="KAF6197816.1"/>
    <property type="molecule type" value="Genomic_DNA"/>
</dbReference>
<evidence type="ECO:0000313" key="4">
    <source>
        <dbReference type="EMBL" id="KAF6197816.1"/>
    </source>
</evidence>
<dbReference type="InterPro" id="IPR000873">
    <property type="entry name" value="AMP-dep_synth/lig_dom"/>
</dbReference>
<dbReference type="SUPFAM" id="SSF56801">
    <property type="entry name" value="Acetyl-CoA synthetase-like"/>
    <property type="match status" value="1"/>
</dbReference>
<organism evidence="4 5">
    <name type="scientific">Apolygus lucorum</name>
    <name type="common">Small green plant bug</name>
    <name type="synonym">Lygocoris lucorum</name>
    <dbReference type="NCBI Taxonomy" id="248454"/>
    <lineage>
        <taxon>Eukaryota</taxon>
        <taxon>Metazoa</taxon>
        <taxon>Ecdysozoa</taxon>
        <taxon>Arthropoda</taxon>
        <taxon>Hexapoda</taxon>
        <taxon>Insecta</taxon>
        <taxon>Pterygota</taxon>
        <taxon>Neoptera</taxon>
        <taxon>Paraneoptera</taxon>
        <taxon>Hemiptera</taxon>
        <taxon>Heteroptera</taxon>
        <taxon>Panheteroptera</taxon>
        <taxon>Cimicomorpha</taxon>
        <taxon>Miridae</taxon>
        <taxon>Mirini</taxon>
        <taxon>Apolygus</taxon>
    </lineage>
</organism>
<dbReference type="Pfam" id="PF00501">
    <property type="entry name" value="AMP-binding"/>
    <property type="match status" value="1"/>
</dbReference>
<accession>A0A8S9WPS5</accession>
<reference evidence="4" key="1">
    <citation type="journal article" date="2021" name="Mol. Ecol. Resour.">
        <title>Apolygus lucorum genome provides insights into omnivorousness and mesophyll feeding.</title>
        <authorList>
            <person name="Liu Y."/>
            <person name="Liu H."/>
            <person name="Wang H."/>
            <person name="Huang T."/>
            <person name="Liu B."/>
            <person name="Yang B."/>
            <person name="Yin L."/>
            <person name="Li B."/>
            <person name="Zhang Y."/>
            <person name="Zhang S."/>
            <person name="Jiang F."/>
            <person name="Zhang X."/>
            <person name="Ren Y."/>
            <person name="Wang B."/>
            <person name="Wang S."/>
            <person name="Lu Y."/>
            <person name="Wu K."/>
            <person name="Fan W."/>
            <person name="Wang G."/>
        </authorList>
    </citation>
    <scope>NUCLEOTIDE SEQUENCE</scope>
    <source>
        <strain evidence="4">12Hb</strain>
    </source>
</reference>
<gene>
    <name evidence="4" type="ORF">GE061_008783</name>
</gene>
<dbReference type="Gene3D" id="3.40.50.12780">
    <property type="entry name" value="N-terminal domain of ligase-like"/>
    <property type="match status" value="1"/>
</dbReference>